<comment type="caution">
    <text evidence="2">The sequence shown here is derived from an EMBL/GenBank/DDBJ whole genome shotgun (WGS) entry which is preliminary data.</text>
</comment>
<protein>
    <recommendedName>
        <fullName evidence="1">DH domain-containing protein</fullName>
    </recommendedName>
</protein>
<organism evidence="2 3">
    <name type="scientific">Rotaria magnacalcarata</name>
    <dbReference type="NCBI Taxonomy" id="392030"/>
    <lineage>
        <taxon>Eukaryota</taxon>
        <taxon>Metazoa</taxon>
        <taxon>Spiralia</taxon>
        <taxon>Gnathifera</taxon>
        <taxon>Rotifera</taxon>
        <taxon>Eurotatoria</taxon>
        <taxon>Bdelloidea</taxon>
        <taxon>Philodinida</taxon>
        <taxon>Philodinidae</taxon>
        <taxon>Rotaria</taxon>
    </lineage>
</organism>
<dbReference type="PANTHER" id="PTHR13217">
    <property type="entry name" value="PLECKSTRIN HOMOLOGY DOMAIN-CONTAINING FAMILY G MEMBER 7"/>
    <property type="match status" value="1"/>
</dbReference>
<dbReference type="GO" id="GO:0005886">
    <property type="term" value="C:plasma membrane"/>
    <property type="evidence" value="ECO:0007669"/>
    <property type="project" value="TreeGrafter"/>
</dbReference>
<evidence type="ECO:0000313" key="3">
    <source>
        <dbReference type="Proteomes" id="UP000681720"/>
    </source>
</evidence>
<dbReference type="InterPro" id="IPR000219">
    <property type="entry name" value="DH_dom"/>
</dbReference>
<evidence type="ECO:0000313" key="2">
    <source>
        <dbReference type="EMBL" id="CAF5224178.1"/>
    </source>
</evidence>
<feature type="domain" description="DH" evidence="1">
    <location>
        <begin position="41"/>
        <end position="108"/>
    </location>
</feature>
<dbReference type="EMBL" id="CAJOBJ010372720">
    <property type="protein sequence ID" value="CAF5224178.1"/>
    <property type="molecule type" value="Genomic_DNA"/>
</dbReference>
<dbReference type="PROSITE" id="PS50010">
    <property type="entry name" value="DH_2"/>
    <property type="match status" value="1"/>
</dbReference>
<name>A0A8S3JZA6_9BILA</name>
<dbReference type="GO" id="GO:0030139">
    <property type="term" value="C:endocytic vesicle"/>
    <property type="evidence" value="ECO:0007669"/>
    <property type="project" value="TreeGrafter"/>
</dbReference>
<dbReference type="AlphaFoldDB" id="A0A8S3JZA6"/>
<dbReference type="GO" id="GO:0007266">
    <property type="term" value="P:Rho protein signal transduction"/>
    <property type="evidence" value="ECO:0007669"/>
    <property type="project" value="TreeGrafter"/>
</dbReference>
<dbReference type="GO" id="GO:0005085">
    <property type="term" value="F:guanyl-nucleotide exchange factor activity"/>
    <property type="evidence" value="ECO:0007669"/>
    <property type="project" value="InterPro"/>
</dbReference>
<dbReference type="Proteomes" id="UP000681720">
    <property type="component" value="Unassembled WGS sequence"/>
</dbReference>
<dbReference type="InterPro" id="IPR040181">
    <property type="entry name" value="PKHG5/7"/>
</dbReference>
<gene>
    <name evidence="2" type="ORF">GIL414_LOCUS85969</name>
</gene>
<dbReference type="Pfam" id="PF00621">
    <property type="entry name" value="RhoGEF"/>
    <property type="match status" value="1"/>
</dbReference>
<accession>A0A8S3JZA6</accession>
<dbReference type="GO" id="GO:0043542">
    <property type="term" value="P:endothelial cell migration"/>
    <property type="evidence" value="ECO:0007669"/>
    <property type="project" value="TreeGrafter"/>
</dbReference>
<dbReference type="PANTHER" id="PTHR13217:SF11">
    <property type="entry name" value="PLECKSTRIN HOMOLOGY DOMAIN-CONTAINING FAMILY G MEMBER 5"/>
    <property type="match status" value="1"/>
</dbReference>
<evidence type="ECO:0000259" key="1">
    <source>
        <dbReference type="PROSITE" id="PS50010"/>
    </source>
</evidence>
<sequence length="108" mass="12778">KLAQLQNHQFQIDECDLKIEKEWQPFLNEQARSLMSESIKLQQEAIYEMLSTEVSYIRQILTMTDIFMTSVMILKSSQRDGLLNDIEMEKLFSNIKDVLNANLSFWKE</sequence>
<feature type="non-terminal residue" evidence="2">
    <location>
        <position position="1"/>
    </location>
</feature>
<dbReference type="Gene3D" id="1.20.900.10">
    <property type="entry name" value="Dbl homology (DH) domain"/>
    <property type="match status" value="1"/>
</dbReference>
<feature type="non-terminal residue" evidence="2">
    <location>
        <position position="108"/>
    </location>
</feature>
<dbReference type="GO" id="GO:0030424">
    <property type="term" value="C:axon"/>
    <property type="evidence" value="ECO:0007669"/>
    <property type="project" value="TreeGrafter"/>
</dbReference>
<proteinExistence type="predicted"/>
<dbReference type="InterPro" id="IPR035899">
    <property type="entry name" value="DBL_dom_sf"/>
</dbReference>
<reference evidence="2" key="1">
    <citation type="submission" date="2021-02" db="EMBL/GenBank/DDBJ databases">
        <authorList>
            <person name="Nowell W R."/>
        </authorList>
    </citation>
    <scope>NUCLEOTIDE SEQUENCE</scope>
</reference>
<dbReference type="SUPFAM" id="SSF48065">
    <property type="entry name" value="DBL homology domain (DH-domain)"/>
    <property type="match status" value="1"/>
</dbReference>